<dbReference type="PANTHER" id="PTHR14226:SF29">
    <property type="entry name" value="NEUROPATHY TARGET ESTERASE SWS"/>
    <property type="match status" value="1"/>
</dbReference>
<dbReference type="KEGG" id="kng:KNAG_0E03940"/>
<dbReference type="GO" id="GO:0034638">
    <property type="term" value="P:phosphatidylcholine catabolic process"/>
    <property type="evidence" value="ECO:0007669"/>
    <property type="project" value="EnsemblFungi"/>
</dbReference>
<sequence>MVTETTISTALPPMLPEQLVTEIYQGTGFSWAWRPFTWPMALLRSIVLALLSITKAIVKATNRVTFTVPFSLFLLLAAVLCYITYTVVKGRILSQYKNLQPTPLCEEDPIKNKNTADQQQQQHSGRDPTLSSYLDQFLSAIKIFGYLEKPVFHELTKNMRTQKLDEGEILLLDNAIGFAIVVEGSLQIYHHVEERRKTYGVPFKPLDPRDDSNDPENDSDVDIDFDDDNDTDDLTGDYIYLRDGLGKFQLLNTVKPGNPVSSLVNILNLFVLQDPTTTTTGNSPLDSPLSRSLNQLPTVVPNVVARAATDCTIAIIPPHAFAHLLEMFPRSAAHITQMILTKLYHVTFQTVHSYLGLTNEIMSIEKTLNRTINYKIPDYLIRTVLQQNNTNYHNHNNGPNSTSNNNNNNKEYVRIPPKLSNSSSLKSFRKEKTRPPPKRDSQQGSRHVVLDARDHLNPGDLLSNVPLSRRDDFNLEAIEGDTLGSTVHSSTSASTSDTQHLSSIQTTSFSSVKEETETSAARMALIEAMFTFLGVTRNNMSLDSETNLQHRSSETSLTNSFSSTSSRSRNTETNLRILPSSFAVTSRGRQRNDPSRSKLSPKRSHHQNQGAKKYKEEISPNLDFESAKAEFAQYIKIISYKRGDLIIKQNANGKGLFYVICGSIDVTSSRESDLIESKERHIFTVEAGGIAGYLSSLVGYRSFTNLRAKTDVTVGFLSNEALERLCDKYFLIYLRIAETLTGLLSPRMLKLDHALEWIHLSASDTLFSQGDPANGIYVVLNGRLRQLQTETTGEEPQGGHKSEPPTSQTTSLGELAQGESLGEVEVLTAMNRFTTTVAVRDSELARIPRTLFELLAMEHPSIMIRVSRLVAKKILGNNKQGFSSSKITGENGNRYDFDLTIPPTKPKSHHHTYSSYNQTSANSGTVKYRTITIIPVTAGLPVETFAHKLVHAFKQVGRNTIGLTQSTTLSHLGRHAFDRLASLKQSGYFAELEQIYDTVVYIGDTAVNSTWTKTCIDQGDCILLLANSSASTEIGEYEKLLLKSKTTARTELILLHEERYVEAGLTQQWLRHRSWVDSHHHIQFIVSALAENVTKANGSNSAAITLLDKLSQTDLGRKTYNIKRLLPDSIKNTVENFSLRFMNKSRQVYNPVHVHKSDFLRLARILSGQAIGLVLGGGGARGISHLGVLQAIEEQGIPIDIIGGTSIGSFIGGLYARDYDVVSIYGRIKKFAGRISSLWRMMSDLTWPVTSYTTGHEFNRGIWKTFGDTRIEDFWLQYYCNSTNITESVQEIHSFGYAWRYIRASMSLAGLLPPLEENGSMLLDGGYVDNLPVGEMKARGCNVIFAIDVGSMDDRTPMDFGDSLNGFWIMFNRWNPFSSHPNIPNMAEIQMRLGYVASVNALEKAKHTKGVIYARPPIDGYTTLDFARFEEIYRVGVEYGRKFLQSLVDEDKMPFIPGFQDSLTASVPELLLHRRNSI</sequence>
<dbReference type="InterPro" id="IPR002641">
    <property type="entry name" value="PNPLA_dom"/>
</dbReference>
<reference evidence="18 19" key="1">
    <citation type="journal article" date="2011" name="Proc. Natl. Acad. Sci. U.S.A.">
        <title>Evolutionary erosion of yeast sex chromosomes by mating-type switching accidents.</title>
        <authorList>
            <person name="Gordon J.L."/>
            <person name="Armisen D."/>
            <person name="Proux-Wera E."/>
            <person name="Oheigeartaigh S.S."/>
            <person name="Byrne K.P."/>
            <person name="Wolfe K.H."/>
        </authorList>
    </citation>
    <scope>NUCLEOTIDE SEQUENCE [LARGE SCALE GENOMIC DNA]</scope>
    <source>
        <strain evidence="19">ATCC MYA-139 / BCRC 22969 / CBS 8797 / CCRC 22969 / KCTC 17520 / NBRC 10181 / NCYC 3082</strain>
    </source>
</reference>
<protein>
    <recommendedName>
        <fullName evidence="4 14">Lysophospholipase NTE1</fullName>
        <ecNumber evidence="3 14">3.1.1.5</ecNumber>
    </recommendedName>
    <alternativeName>
        <fullName evidence="14">Intracellular phospholipase B</fullName>
    </alternativeName>
</protein>
<keyword evidence="19" id="KW-1185">Reference proteome</keyword>
<feature type="active site" description="Nucleophile" evidence="13">
    <location>
        <position position="1206"/>
    </location>
</feature>
<evidence type="ECO:0000313" key="18">
    <source>
        <dbReference type="EMBL" id="CCK70647.1"/>
    </source>
</evidence>
<evidence type="ECO:0000256" key="9">
    <source>
        <dbReference type="ARBA" id="ARBA00022963"/>
    </source>
</evidence>
<dbReference type="GO" id="GO:0071071">
    <property type="term" value="P:regulation of phospholipid biosynthetic process"/>
    <property type="evidence" value="ECO:0007669"/>
    <property type="project" value="EnsemblFungi"/>
</dbReference>
<proteinExistence type="inferred from homology"/>
<keyword evidence="6" id="KW-0677">Repeat</keyword>
<evidence type="ECO:0000256" key="13">
    <source>
        <dbReference type="PROSITE-ProRule" id="PRU01161"/>
    </source>
</evidence>
<dbReference type="InterPro" id="IPR014710">
    <property type="entry name" value="RmlC-like_jellyroll"/>
</dbReference>
<dbReference type="InterPro" id="IPR018490">
    <property type="entry name" value="cNMP-bd_dom_sf"/>
</dbReference>
<dbReference type="OMA" id="SSGYVWR"/>
<dbReference type="EC" id="3.1.1.5" evidence="3 14"/>
<feature type="compositionally biased region" description="Low complexity" evidence="15">
    <location>
        <begin position="554"/>
        <end position="576"/>
    </location>
</feature>
<feature type="region of interest" description="Disordered" evidence="15">
    <location>
        <begin position="201"/>
        <end position="229"/>
    </location>
</feature>
<dbReference type="InterPro" id="IPR000595">
    <property type="entry name" value="cNMP-bd_dom"/>
</dbReference>
<dbReference type="STRING" id="1071383.J7RZK2"/>
<evidence type="ECO:0000256" key="3">
    <source>
        <dbReference type="ARBA" id="ARBA00013274"/>
    </source>
</evidence>
<organism evidence="18 19">
    <name type="scientific">Huiozyma naganishii (strain ATCC MYA-139 / BCRC 22969 / CBS 8797 / KCTC 17520 / NBRC 10181 / NCYC 3082 / Yp74L-3)</name>
    <name type="common">Yeast</name>
    <name type="synonym">Kazachstania naganishii</name>
    <dbReference type="NCBI Taxonomy" id="1071383"/>
    <lineage>
        <taxon>Eukaryota</taxon>
        <taxon>Fungi</taxon>
        <taxon>Dikarya</taxon>
        <taxon>Ascomycota</taxon>
        <taxon>Saccharomycotina</taxon>
        <taxon>Saccharomycetes</taxon>
        <taxon>Saccharomycetales</taxon>
        <taxon>Saccharomycetaceae</taxon>
        <taxon>Huiozyma</taxon>
    </lineage>
</organism>
<evidence type="ECO:0000256" key="1">
    <source>
        <dbReference type="ARBA" id="ARBA00004586"/>
    </source>
</evidence>
<gene>
    <name evidence="18" type="primary">KNAG0E03940</name>
    <name evidence="18" type="ordered locus">KNAG_0E03940</name>
</gene>
<dbReference type="Proteomes" id="UP000006310">
    <property type="component" value="Chromosome 5"/>
</dbReference>
<feature type="compositionally biased region" description="Low complexity" evidence="15">
    <location>
        <begin position="485"/>
        <end position="498"/>
    </location>
</feature>
<feature type="transmembrane region" description="Helical" evidence="14">
    <location>
        <begin position="70"/>
        <end position="88"/>
    </location>
</feature>
<feature type="domain" description="Cyclic nucleotide-binding" evidence="16">
    <location>
        <begin position="739"/>
        <end position="873"/>
    </location>
</feature>
<reference evidence="19" key="2">
    <citation type="submission" date="2012-08" db="EMBL/GenBank/DDBJ databases">
        <title>Genome sequence of Kazachstania naganishii.</title>
        <authorList>
            <person name="Gordon J.L."/>
            <person name="Armisen D."/>
            <person name="Proux-Wera E."/>
            <person name="OhEigeartaigh S.S."/>
            <person name="Byrne K.P."/>
            <person name="Wolfe K.H."/>
        </authorList>
    </citation>
    <scope>NUCLEOTIDE SEQUENCE [LARGE SCALE GENOMIC DNA]</scope>
    <source>
        <strain evidence="19">ATCC MYA-139 / BCRC 22969 / CBS 8797 / CCRC 22969 / KCTC 17520 / NBRC 10181 / NCYC 3082</strain>
    </source>
</reference>
<comment type="function">
    <text evidence="14">Intracellular phospholipase B that catalyzes the double deacylation of phosphatidylcholine (PC) to glycerophosphocholine (GroPCho). Plays an important role in membrane lipid homeostasis.</text>
</comment>
<feature type="region of interest" description="Disordered" evidence="15">
    <location>
        <begin position="390"/>
        <end position="466"/>
    </location>
</feature>
<feature type="short sequence motif" description="DGA/G" evidence="13">
    <location>
        <begin position="1324"/>
        <end position="1326"/>
    </location>
</feature>
<dbReference type="SUPFAM" id="SSF52151">
    <property type="entry name" value="FabD/lysophospholipase-like"/>
    <property type="match status" value="1"/>
</dbReference>
<dbReference type="Pfam" id="PF24179">
    <property type="entry name" value="NTE_Ploop"/>
    <property type="match status" value="1"/>
</dbReference>
<dbReference type="GO" id="GO:0005789">
    <property type="term" value="C:endoplasmic reticulum membrane"/>
    <property type="evidence" value="ECO:0007669"/>
    <property type="project" value="UniProtKB-SubCell"/>
</dbReference>
<dbReference type="InterPro" id="IPR056556">
    <property type="entry name" value="NTE1_P-loop_dom"/>
</dbReference>
<keyword evidence="7 13" id="KW-0378">Hydrolase</keyword>
<dbReference type="OrthoDB" id="421051at2759"/>
<evidence type="ECO:0000256" key="12">
    <source>
        <dbReference type="ARBA" id="ARBA00023136"/>
    </source>
</evidence>
<dbReference type="PROSITE" id="PS51635">
    <property type="entry name" value="PNPLA"/>
    <property type="match status" value="1"/>
</dbReference>
<feature type="compositionally biased region" description="Polar residues" evidence="15">
    <location>
        <begin position="499"/>
        <end position="509"/>
    </location>
</feature>
<evidence type="ECO:0000256" key="5">
    <source>
        <dbReference type="ARBA" id="ARBA00022692"/>
    </source>
</evidence>
<feature type="region of interest" description="Disordered" evidence="15">
    <location>
        <begin position="789"/>
        <end position="811"/>
    </location>
</feature>
<comment type="similarity">
    <text evidence="2 14">Belongs to the NTE family.</text>
</comment>
<dbReference type="PANTHER" id="PTHR14226">
    <property type="entry name" value="NEUROPATHY TARGET ESTERASE/SWISS CHEESE D.MELANOGASTER"/>
    <property type="match status" value="1"/>
</dbReference>
<dbReference type="InterPro" id="IPR001423">
    <property type="entry name" value="LysoPLipase_patatin_CS"/>
</dbReference>
<dbReference type="Pfam" id="PF01734">
    <property type="entry name" value="Patatin"/>
    <property type="match status" value="1"/>
</dbReference>
<feature type="region of interest" description="Disordered" evidence="15">
    <location>
        <begin position="108"/>
        <end position="129"/>
    </location>
</feature>
<dbReference type="EMBL" id="HE978318">
    <property type="protein sequence ID" value="CCK70647.1"/>
    <property type="molecule type" value="Genomic_DNA"/>
</dbReference>
<feature type="compositionally biased region" description="Polar residues" evidence="15">
    <location>
        <begin position="112"/>
        <end position="129"/>
    </location>
</feature>
<keyword evidence="12 14" id="KW-0472">Membrane</keyword>
<feature type="transmembrane region" description="Helical" evidence="14">
    <location>
        <begin position="36"/>
        <end position="58"/>
    </location>
</feature>
<feature type="compositionally biased region" description="Basic and acidic residues" evidence="15">
    <location>
        <begin position="428"/>
        <end position="441"/>
    </location>
</feature>
<evidence type="ECO:0000256" key="8">
    <source>
        <dbReference type="ARBA" id="ARBA00022824"/>
    </source>
</evidence>
<evidence type="ECO:0000256" key="10">
    <source>
        <dbReference type="ARBA" id="ARBA00022989"/>
    </source>
</evidence>
<evidence type="ECO:0000256" key="7">
    <source>
        <dbReference type="ARBA" id="ARBA00022801"/>
    </source>
</evidence>
<evidence type="ECO:0000313" key="19">
    <source>
        <dbReference type="Proteomes" id="UP000006310"/>
    </source>
</evidence>
<feature type="compositionally biased region" description="Low complexity" evidence="15">
    <location>
        <begin position="390"/>
        <end position="409"/>
    </location>
</feature>
<dbReference type="PROSITE" id="PS50042">
    <property type="entry name" value="CNMP_BINDING_3"/>
    <property type="match status" value="2"/>
</dbReference>
<evidence type="ECO:0000256" key="4">
    <source>
        <dbReference type="ARBA" id="ARBA00018317"/>
    </source>
</evidence>
<dbReference type="CDD" id="cd00038">
    <property type="entry name" value="CAP_ED"/>
    <property type="match status" value="2"/>
</dbReference>
<keyword evidence="11 13" id="KW-0443">Lipid metabolism</keyword>
<comment type="subcellular location">
    <subcellularLocation>
        <location evidence="1 14">Endoplasmic reticulum membrane</location>
    </subcellularLocation>
</comment>
<dbReference type="GeneID" id="34526347"/>
<feature type="region of interest" description="Disordered" evidence="15">
    <location>
        <begin position="544"/>
        <end position="617"/>
    </location>
</feature>
<evidence type="ECO:0000259" key="16">
    <source>
        <dbReference type="PROSITE" id="PS50042"/>
    </source>
</evidence>
<feature type="region of interest" description="Disordered" evidence="15">
    <location>
        <begin position="484"/>
        <end position="509"/>
    </location>
</feature>
<keyword evidence="10 14" id="KW-1133">Transmembrane helix</keyword>
<evidence type="ECO:0000256" key="15">
    <source>
        <dbReference type="SAM" id="MobiDB-lite"/>
    </source>
</evidence>
<comment type="catalytic activity">
    <reaction evidence="14">
        <text>a 1-acyl-sn-glycero-3-phosphocholine + H2O = sn-glycerol 3-phosphocholine + a fatty acid + H(+)</text>
        <dbReference type="Rhea" id="RHEA:15177"/>
        <dbReference type="ChEBI" id="CHEBI:15377"/>
        <dbReference type="ChEBI" id="CHEBI:15378"/>
        <dbReference type="ChEBI" id="CHEBI:16870"/>
        <dbReference type="ChEBI" id="CHEBI:28868"/>
        <dbReference type="ChEBI" id="CHEBI:58168"/>
        <dbReference type="EC" id="3.1.1.5"/>
    </reaction>
</comment>
<keyword evidence="9 13" id="KW-0442">Lipid degradation</keyword>
<keyword evidence="8 14" id="KW-0256">Endoplasmic reticulum</keyword>
<dbReference type="InterPro" id="IPR050301">
    <property type="entry name" value="NTE"/>
</dbReference>
<evidence type="ECO:0000256" key="11">
    <source>
        <dbReference type="ARBA" id="ARBA00023098"/>
    </source>
</evidence>
<keyword evidence="5 14" id="KW-0812">Transmembrane</keyword>
<feature type="compositionally biased region" description="Basic and acidic residues" evidence="15">
    <location>
        <begin position="448"/>
        <end position="457"/>
    </location>
</feature>
<feature type="domain" description="Cyclic nucleotide-binding" evidence="16">
    <location>
        <begin position="630"/>
        <end position="725"/>
    </location>
</feature>
<feature type="active site" description="Proton acceptor" evidence="13">
    <location>
        <position position="1324"/>
    </location>
</feature>
<name>J7RZK2_HUIN7</name>
<accession>J7RZK2</accession>
<feature type="compositionally biased region" description="Low complexity" evidence="15">
    <location>
        <begin position="416"/>
        <end position="426"/>
    </location>
</feature>
<feature type="compositionally biased region" description="Acidic residues" evidence="15">
    <location>
        <begin position="213"/>
        <end position="229"/>
    </location>
</feature>
<dbReference type="RefSeq" id="XP_022464893.1">
    <property type="nucleotide sequence ID" value="XM_022608392.1"/>
</dbReference>
<evidence type="ECO:0000256" key="2">
    <source>
        <dbReference type="ARBA" id="ARBA00006636"/>
    </source>
</evidence>
<dbReference type="HOGENOM" id="CLU_000960_1_1_1"/>
<dbReference type="FunFam" id="3.40.1090.10:FF:000013">
    <property type="entry name" value="Lysophospholipase NTE1"/>
    <property type="match status" value="1"/>
</dbReference>
<dbReference type="SMART" id="SM00100">
    <property type="entry name" value="cNMP"/>
    <property type="match status" value="2"/>
</dbReference>
<evidence type="ECO:0000256" key="14">
    <source>
        <dbReference type="RuleBase" id="RU362043"/>
    </source>
</evidence>
<dbReference type="FunFam" id="3.40.1090.10:FF:000007">
    <property type="entry name" value="Lysophospholipase NTE1"/>
    <property type="match status" value="1"/>
</dbReference>
<dbReference type="Pfam" id="PF00027">
    <property type="entry name" value="cNMP_binding"/>
    <property type="match status" value="2"/>
</dbReference>
<evidence type="ECO:0000256" key="6">
    <source>
        <dbReference type="ARBA" id="ARBA00022737"/>
    </source>
</evidence>
<dbReference type="eggNOG" id="KOG2968">
    <property type="taxonomic scope" value="Eukaryota"/>
</dbReference>
<feature type="domain" description="PNPLA" evidence="17">
    <location>
        <begin position="1173"/>
        <end position="1337"/>
    </location>
</feature>
<dbReference type="GO" id="GO:0004622">
    <property type="term" value="F:phosphatidylcholine lysophospholipase activity"/>
    <property type="evidence" value="ECO:0007669"/>
    <property type="project" value="UniProtKB-EC"/>
</dbReference>
<dbReference type="Gene3D" id="2.60.120.10">
    <property type="entry name" value="Jelly Rolls"/>
    <property type="match status" value="3"/>
</dbReference>
<dbReference type="Gene3D" id="3.40.1090.10">
    <property type="entry name" value="Cytosolic phospholipase A2 catalytic domain"/>
    <property type="match status" value="2"/>
</dbReference>
<dbReference type="PROSITE" id="PS01237">
    <property type="entry name" value="UPF0028"/>
    <property type="match status" value="1"/>
</dbReference>
<dbReference type="InterPro" id="IPR016035">
    <property type="entry name" value="Acyl_Trfase/lysoPLipase"/>
</dbReference>
<evidence type="ECO:0000259" key="17">
    <source>
        <dbReference type="PROSITE" id="PS51635"/>
    </source>
</evidence>
<feature type="short sequence motif" description="GXGXXG" evidence="13">
    <location>
        <begin position="1177"/>
        <end position="1182"/>
    </location>
</feature>
<feature type="short sequence motif" description="GXSXG" evidence="13">
    <location>
        <begin position="1204"/>
        <end position="1208"/>
    </location>
</feature>
<dbReference type="SUPFAM" id="SSF51206">
    <property type="entry name" value="cAMP-binding domain-like"/>
    <property type="match status" value="3"/>
</dbReference>